<dbReference type="EMBL" id="JFFI01001902">
    <property type="protein sequence ID" value="KXH50572.1"/>
    <property type="molecule type" value="Genomic_DNA"/>
</dbReference>
<dbReference type="PANTHER" id="PTHR47706">
    <property type="entry name" value="NMRA-LIKE FAMILY PROTEIN"/>
    <property type="match status" value="1"/>
</dbReference>
<evidence type="ECO:0000259" key="4">
    <source>
        <dbReference type="Pfam" id="PF05368"/>
    </source>
</evidence>
<dbReference type="GO" id="GO:0016491">
    <property type="term" value="F:oxidoreductase activity"/>
    <property type="evidence" value="ECO:0007669"/>
    <property type="project" value="UniProtKB-KW"/>
</dbReference>
<name>A0A135TR83_9PEZI</name>
<evidence type="ECO:0000256" key="1">
    <source>
        <dbReference type="ARBA" id="ARBA00005725"/>
    </source>
</evidence>
<evidence type="ECO:0000256" key="2">
    <source>
        <dbReference type="ARBA" id="ARBA00022857"/>
    </source>
</evidence>
<accession>A0A135TR83</accession>
<evidence type="ECO:0000256" key="3">
    <source>
        <dbReference type="ARBA" id="ARBA00023002"/>
    </source>
</evidence>
<protein>
    <recommendedName>
        <fullName evidence="4">NmrA-like domain-containing protein</fullName>
    </recommendedName>
</protein>
<dbReference type="AlphaFoldDB" id="A0A135TR83"/>
<dbReference type="SUPFAM" id="SSF51735">
    <property type="entry name" value="NAD(P)-binding Rossmann-fold domains"/>
    <property type="match status" value="1"/>
</dbReference>
<evidence type="ECO:0000313" key="6">
    <source>
        <dbReference type="Proteomes" id="UP000070121"/>
    </source>
</evidence>
<sequence>MSSIIAVAGGTGDLGRAIVEAILADGKFPVIILSRKADEDREKEIDARILPVNYSSADDIARVLEEKNVHTVISTLNNMASRQPELNLIAAADQAEVTKRYVPSIWGATFSRKYAEEMPIIKPKILIVDTLEETSLEFSAWYPAYFADCYVCPPLKSHLESMAMVVDVVNNKAGIPGSGNVPVALTFTSDLAKFVAAAPNLPKWEKETHLVGDKLTRNQLVELAEAVKGVKFDVAYDSIETLEAGKVTRLPRHRSPYPYISDEQLQPMFAIFGLKFERGVFDFKVESSIAEDFSDIKLRSMKELLEEAYKLGV</sequence>
<dbReference type="PANTHER" id="PTHR47706:SF4">
    <property type="entry name" value="NMRA-LIKE DOMAIN-CONTAINING PROTEIN"/>
    <property type="match status" value="1"/>
</dbReference>
<dbReference type="Gene3D" id="3.40.50.720">
    <property type="entry name" value="NAD(P)-binding Rossmann-like Domain"/>
    <property type="match status" value="1"/>
</dbReference>
<comment type="similarity">
    <text evidence="1">Belongs to the NmrA-type oxidoreductase family. Isoflavone reductase subfamily.</text>
</comment>
<organism evidence="5 6">
    <name type="scientific">Colletotrichum salicis</name>
    <dbReference type="NCBI Taxonomy" id="1209931"/>
    <lineage>
        <taxon>Eukaryota</taxon>
        <taxon>Fungi</taxon>
        <taxon>Dikarya</taxon>
        <taxon>Ascomycota</taxon>
        <taxon>Pezizomycotina</taxon>
        <taxon>Sordariomycetes</taxon>
        <taxon>Hypocreomycetidae</taxon>
        <taxon>Glomerellales</taxon>
        <taxon>Glomerellaceae</taxon>
        <taxon>Colletotrichum</taxon>
        <taxon>Colletotrichum acutatum species complex</taxon>
    </lineage>
</organism>
<comment type="caution">
    <text evidence="5">The sequence shown here is derived from an EMBL/GenBank/DDBJ whole genome shotgun (WGS) entry which is preliminary data.</text>
</comment>
<reference evidence="5 6" key="1">
    <citation type="submission" date="2014-02" db="EMBL/GenBank/DDBJ databases">
        <title>The genome sequence of Colletotrichum salicis CBS 607.94.</title>
        <authorList>
            <person name="Baroncelli R."/>
            <person name="Thon M.R."/>
        </authorList>
    </citation>
    <scope>NUCLEOTIDE SEQUENCE [LARGE SCALE GENOMIC DNA]</scope>
    <source>
        <strain evidence="5 6">CBS 607.94</strain>
    </source>
</reference>
<evidence type="ECO:0000313" key="5">
    <source>
        <dbReference type="EMBL" id="KXH50572.1"/>
    </source>
</evidence>
<feature type="domain" description="NmrA-like" evidence="4">
    <location>
        <begin position="2"/>
        <end position="303"/>
    </location>
</feature>
<keyword evidence="2" id="KW-0521">NADP</keyword>
<gene>
    <name evidence="5" type="ORF">CSAL01_11743</name>
</gene>
<proteinExistence type="inferred from homology"/>
<keyword evidence="6" id="KW-1185">Reference proteome</keyword>
<dbReference type="InterPro" id="IPR051609">
    <property type="entry name" value="NmrA/Isoflavone_reductase-like"/>
</dbReference>
<dbReference type="Proteomes" id="UP000070121">
    <property type="component" value="Unassembled WGS sequence"/>
</dbReference>
<dbReference type="OrthoDB" id="419598at2759"/>
<dbReference type="Pfam" id="PF05368">
    <property type="entry name" value="NmrA"/>
    <property type="match status" value="1"/>
</dbReference>
<dbReference type="Gene3D" id="3.90.25.10">
    <property type="entry name" value="UDP-galactose 4-epimerase, domain 1"/>
    <property type="match status" value="1"/>
</dbReference>
<dbReference type="InterPro" id="IPR008030">
    <property type="entry name" value="NmrA-like"/>
</dbReference>
<dbReference type="InterPro" id="IPR036291">
    <property type="entry name" value="NAD(P)-bd_dom_sf"/>
</dbReference>
<keyword evidence="3" id="KW-0560">Oxidoreductase</keyword>